<accession>A0A9P4V2B0</accession>
<sequence length="99" mass="11042">MRLIMSSRASLGLLSDGHVSSSSAEAFGREKEVSTVLFFWDPTSYESSRPPLKPRPGRHQFLLSLSSLQGLPSRLIHLACTNVHINCKLCLDLANRQLY</sequence>
<comment type="caution">
    <text evidence="1">The sequence shown here is derived from an EMBL/GenBank/DDBJ whole genome shotgun (WGS) entry which is preliminary data.</text>
</comment>
<dbReference type="EMBL" id="ML996154">
    <property type="protein sequence ID" value="KAF2733963.1"/>
    <property type="molecule type" value="Genomic_DNA"/>
</dbReference>
<gene>
    <name evidence="1" type="ORF">EJ04DRAFT_257248</name>
</gene>
<organism evidence="1 2">
    <name type="scientific">Polyplosphaeria fusca</name>
    <dbReference type="NCBI Taxonomy" id="682080"/>
    <lineage>
        <taxon>Eukaryota</taxon>
        <taxon>Fungi</taxon>
        <taxon>Dikarya</taxon>
        <taxon>Ascomycota</taxon>
        <taxon>Pezizomycotina</taxon>
        <taxon>Dothideomycetes</taxon>
        <taxon>Pleosporomycetidae</taxon>
        <taxon>Pleosporales</taxon>
        <taxon>Tetraplosphaeriaceae</taxon>
        <taxon>Polyplosphaeria</taxon>
    </lineage>
</organism>
<evidence type="ECO:0000313" key="1">
    <source>
        <dbReference type="EMBL" id="KAF2733963.1"/>
    </source>
</evidence>
<dbReference type="AlphaFoldDB" id="A0A9P4V2B0"/>
<dbReference type="Proteomes" id="UP000799444">
    <property type="component" value="Unassembled WGS sequence"/>
</dbReference>
<protein>
    <submittedName>
        <fullName evidence="1">Uncharacterized protein</fullName>
    </submittedName>
</protein>
<keyword evidence="2" id="KW-1185">Reference proteome</keyword>
<reference evidence="1" key="1">
    <citation type="journal article" date="2020" name="Stud. Mycol.">
        <title>101 Dothideomycetes genomes: a test case for predicting lifestyles and emergence of pathogens.</title>
        <authorList>
            <person name="Haridas S."/>
            <person name="Albert R."/>
            <person name="Binder M."/>
            <person name="Bloem J."/>
            <person name="Labutti K."/>
            <person name="Salamov A."/>
            <person name="Andreopoulos B."/>
            <person name="Baker S."/>
            <person name="Barry K."/>
            <person name="Bills G."/>
            <person name="Bluhm B."/>
            <person name="Cannon C."/>
            <person name="Castanera R."/>
            <person name="Culley D."/>
            <person name="Daum C."/>
            <person name="Ezra D."/>
            <person name="Gonzalez J."/>
            <person name="Henrissat B."/>
            <person name="Kuo A."/>
            <person name="Liang C."/>
            <person name="Lipzen A."/>
            <person name="Lutzoni F."/>
            <person name="Magnuson J."/>
            <person name="Mondo S."/>
            <person name="Nolan M."/>
            <person name="Ohm R."/>
            <person name="Pangilinan J."/>
            <person name="Park H.-J."/>
            <person name="Ramirez L."/>
            <person name="Alfaro M."/>
            <person name="Sun H."/>
            <person name="Tritt A."/>
            <person name="Yoshinaga Y."/>
            <person name="Zwiers L.-H."/>
            <person name="Turgeon B."/>
            <person name="Goodwin S."/>
            <person name="Spatafora J."/>
            <person name="Crous P."/>
            <person name="Grigoriev I."/>
        </authorList>
    </citation>
    <scope>NUCLEOTIDE SEQUENCE</scope>
    <source>
        <strain evidence="1">CBS 125425</strain>
    </source>
</reference>
<proteinExistence type="predicted"/>
<name>A0A9P4V2B0_9PLEO</name>
<evidence type="ECO:0000313" key="2">
    <source>
        <dbReference type="Proteomes" id="UP000799444"/>
    </source>
</evidence>